<dbReference type="Proteomes" id="UP000749309">
    <property type="component" value="Unassembled WGS sequence"/>
</dbReference>
<reference evidence="2" key="1">
    <citation type="submission" date="2020-03" db="EMBL/GenBank/DDBJ databases">
        <title>Whole Genome Sequence of Trichophyton interdigitale from India.</title>
        <authorList>
            <person name="Kumar P."/>
        </authorList>
    </citation>
    <scope>NUCLEOTIDE SEQUENCE</scope>
    <source>
        <strain evidence="2">UCMS-IGIB-CI14</strain>
    </source>
</reference>
<proteinExistence type="predicted"/>
<accession>A0A9P4YMH2</accession>
<name>A0A9P4YMH2_9EURO</name>
<evidence type="ECO:0000313" key="3">
    <source>
        <dbReference type="Proteomes" id="UP000749309"/>
    </source>
</evidence>
<sequence>MPSPCRSPPSVVPRLQPNRPLYINQPTSLPSQHRAIQHRHGGDGRRFGNSPAAARKQQQQDEEAEEDERETQRGRESAGTKARPSLLSPWILASKPSVILFFRVAISTGPPGTAANIRFSRIPPRMGLGGRTKYAWEIGS</sequence>
<comment type="caution">
    <text evidence="2">The sequence shown here is derived from an EMBL/GenBank/DDBJ whole genome shotgun (WGS) entry which is preliminary data.</text>
</comment>
<protein>
    <submittedName>
        <fullName evidence="2">Uncharacterized protein</fullName>
    </submittedName>
</protein>
<feature type="region of interest" description="Disordered" evidence="1">
    <location>
        <begin position="1"/>
        <end position="85"/>
    </location>
</feature>
<dbReference type="AlphaFoldDB" id="A0A9P4YMH2"/>
<organism evidence="2 3">
    <name type="scientific">Trichophyton interdigitale</name>
    <dbReference type="NCBI Taxonomy" id="101480"/>
    <lineage>
        <taxon>Eukaryota</taxon>
        <taxon>Fungi</taxon>
        <taxon>Dikarya</taxon>
        <taxon>Ascomycota</taxon>
        <taxon>Pezizomycotina</taxon>
        <taxon>Eurotiomycetes</taxon>
        <taxon>Eurotiomycetidae</taxon>
        <taxon>Onygenales</taxon>
        <taxon>Arthrodermataceae</taxon>
        <taxon>Trichophyton</taxon>
    </lineage>
</organism>
<gene>
    <name evidence="2" type="ORF">GY632_1660</name>
</gene>
<evidence type="ECO:0000256" key="1">
    <source>
        <dbReference type="SAM" id="MobiDB-lite"/>
    </source>
</evidence>
<evidence type="ECO:0000313" key="2">
    <source>
        <dbReference type="EMBL" id="KAF3898720.1"/>
    </source>
</evidence>
<feature type="compositionally biased region" description="Pro residues" evidence="1">
    <location>
        <begin position="1"/>
        <end position="11"/>
    </location>
</feature>
<dbReference type="EMBL" id="JAAQVJ010000034">
    <property type="protein sequence ID" value="KAF3898720.1"/>
    <property type="molecule type" value="Genomic_DNA"/>
</dbReference>
<feature type="compositionally biased region" description="Acidic residues" evidence="1">
    <location>
        <begin position="60"/>
        <end position="69"/>
    </location>
</feature>